<keyword evidence="7" id="KW-0456">Lyase</keyword>
<evidence type="ECO:0000256" key="3">
    <source>
        <dbReference type="ARBA" id="ARBA00022763"/>
    </source>
</evidence>
<proteinExistence type="inferred from homology"/>
<dbReference type="KEGG" id="pseg:D3H65_05075"/>
<dbReference type="InterPro" id="IPR003738">
    <property type="entry name" value="SRAP"/>
</dbReference>
<name>A0A3B7MGS2_9BACT</name>
<dbReference type="SUPFAM" id="SSF143081">
    <property type="entry name" value="BB1717-like"/>
    <property type="match status" value="1"/>
</dbReference>
<dbReference type="AlphaFoldDB" id="A0A3B7MGS2"/>
<keyword evidence="10" id="KW-1185">Reference proteome</keyword>
<evidence type="ECO:0000256" key="1">
    <source>
        <dbReference type="ARBA" id="ARBA00008136"/>
    </source>
</evidence>
<dbReference type="Pfam" id="PF02586">
    <property type="entry name" value="SRAP"/>
    <property type="match status" value="1"/>
</dbReference>
<keyword evidence="6" id="KW-0238">DNA-binding</keyword>
<sequence>MCYYNGVRVTRIEYIRLKQLEKLIVNYDFLSNPLHVGFNYSNHPVLKKTEEGNDFDLVQMEWGFIPAYQKTRDSVSKMRFGYKDESGQFHPPITTLNAVSEELLLPRKIYRQAALTRRCLVLSTGFYEWRHLFPVSKKTGKPVKTAVKYPYHIGVKGKPYFFMAGIWQPWTDQSTGEYVESFAIITTAANGLMEQVHNSKKRMPTILPENLAFEWLLGDLSEERITELARYQYPAAEMEAYSIAKDFREALEPAEPFVYEDLPALEEAV</sequence>
<comment type="similarity">
    <text evidence="1 8">Belongs to the SOS response-associated peptidase family.</text>
</comment>
<dbReference type="EC" id="3.4.-.-" evidence="8"/>
<evidence type="ECO:0000313" key="9">
    <source>
        <dbReference type="EMBL" id="AXY73388.1"/>
    </source>
</evidence>
<protein>
    <recommendedName>
        <fullName evidence="8">Abasic site processing protein</fullName>
        <ecNumber evidence="8">3.4.-.-</ecNumber>
    </recommendedName>
</protein>
<dbReference type="GO" id="GO:0003697">
    <property type="term" value="F:single-stranded DNA binding"/>
    <property type="evidence" value="ECO:0007669"/>
    <property type="project" value="InterPro"/>
</dbReference>
<reference evidence="9 10" key="1">
    <citation type="submission" date="2018-09" db="EMBL/GenBank/DDBJ databases">
        <title>Genome sequencing of strain 6GH32-13.</title>
        <authorList>
            <person name="Weon H.-Y."/>
            <person name="Heo J."/>
            <person name="Kwon S.-W."/>
        </authorList>
    </citation>
    <scope>NUCLEOTIDE SEQUENCE [LARGE SCALE GENOMIC DNA]</scope>
    <source>
        <strain evidence="9 10">5GH32-13</strain>
    </source>
</reference>
<evidence type="ECO:0000256" key="4">
    <source>
        <dbReference type="ARBA" id="ARBA00022801"/>
    </source>
</evidence>
<keyword evidence="4 8" id="KW-0378">Hydrolase</keyword>
<evidence type="ECO:0000256" key="5">
    <source>
        <dbReference type="ARBA" id="ARBA00023124"/>
    </source>
</evidence>
<organism evidence="9 10">
    <name type="scientific">Paraflavitalea soli</name>
    <dbReference type="NCBI Taxonomy" id="2315862"/>
    <lineage>
        <taxon>Bacteria</taxon>
        <taxon>Pseudomonadati</taxon>
        <taxon>Bacteroidota</taxon>
        <taxon>Chitinophagia</taxon>
        <taxon>Chitinophagales</taxon>
        <taxon>Chitinophagaceae</taxon>
        <taxon>Paraflavitalea</taxon>
    </lineage>
</organism>
<evidence type="ECO:0000313" key="10">
    <source>
        <dbReference type="Proteomes" id="UP000263900"/>
    </source>
</evidence>
<dbReference type="PANTHER" id="PTHR13604:SF0">
    <property type="entry name" value="ABASIC SITE PROCESSING PROTEIN HMCES"/>
    <property type="match status" value="1"/>
</dbReference>
<dbReference type="Proteomes" id="UP000263900">
    <property type="component" value="Chromosome"/>
</dbReference>
<dbReference type="EMBL" id="CP032157">
    <property type="protein sequence ID" value="AXY73388.1"/>
    <property type="molecule type" value="Genomic_DNA"/>
</dbReference>
<gene>
    <name evidence="9" type="ORF">D3H65_05075</name>
</gene>
<dbReference type="RefSeq" id="WP_119049226.1">
    <property type="nucleotide sequence ID" value="NZ_CP032157.1"/>
</dbReference>
<dbReference type="Gene3D" id="3.90.1680.10">
    <property type="entry name" value="SOS response associated peptidase-like"/>
    <property type="match status" value="1"/>
</dbReference>
<keyword evidence="2 8" id="KW-0645">Protease</keyword>
<dbReference type="InterPro" id="IPR036590">
    <property type="entry name" value="SRAP-like"/>
</dbReference>
<dbReference type="GO" id="GO:0008233">
    <property type="term" value="F:peptidase activity"/>
    <property type="evidence" value="ECO:0007669"/>
    <property type="project" value="UniProtKB-KW"/>
</dbReference>
<dbReference type="GO" id="GO:0006508">
    <property type="term" value="P:proteolysis"/>
    <property type="evidence" value="ECO:0007669"/>
    <property type="project" value="UniProtKB-KW"/>
</dbReference>
<evidence type="ECO:0000256" key="7">
    <source>
        <dbReference type="ARBA" id="ARBA00023239"/>
    </source>
</evidence>
<dbReference type="PANTHER" id="PTHR13604">
    <property type="entry name" value="DC12-RELATED"/>
    <property type="match status" value="1"/>
</dbReference>
<keyword evidence="5" id="KW-0190">Covalent protein-DNA linkage</keyword>
<accession>A0A3B7MGS2</accession>
<evidence type="ECO:0000256" key="8">
    <source>
        <dbReference type="RuleBase" id="RU364100"/>
    </source>
</evidence>
<dbReference type="OrthoDB" id="9782620at2"/>
<evidence type="ECO:0000256" key="6">
    <source>
        <dbReference type="ARBA" id="ARBA00023125"/>
    </source>
</evidence>
<keyword evidence="3" id="KW-0227">DNA damage</keyword>
<evidence type="ECO:0000256" key="2">
    <source>
        <dbReference type="ARBA" id="ARBA00022670"/>
    </source>
</evidence>
<dbReference type="GO" id="GO:0016829">
    <property type="term" value="F:lyase activity"/>
    <property type="evidence" value="ECO:0007669"/>
    <property type="project" value="UniProtKB-KW"/>
</dbReference>
<dbReference type="GO" id="GO:0106300">
    <property type="term" value="P:protein-DNA covalent cross-linking repair"/>
    <property type="evidence" value="ECO:0007669"/>
    <property type="project" value="InterPro"/>
</dbReference>